<accession>A0A1X7MRP3</accession>
<dbReference type="EMBL" id="FXBJ01000002">
    <property type="protein sequence ID" value="SMH26633.1"/>
    <property type="molecule type" value="Genomic_DNA"/>
</dbReference>
<dbReference type="GO" id="GO:0008270">
    <property type="term" value="F:zinc ion binding"/>
    <property type="evidence" value="ECO:0007669"/>
    <property type="project" value="InterPro"/>
</dbReference>
<gene>
    <name evidence="4" type="ORF">SAMN04488700_0209</name>
</gene>
<proteinExistence type="predicted"/>
<keyword evidence="5" id="KW-1185">Reference proteome</keyword>
<evidence type="ECO:0000313" key="4">
    <source>
        <dbReference type="EMBL" id="SMH26633.1"/>
    </source>
</evidence>
<dbReference type="RefSeq" id="WP_085558575.1">
    <property type="nucleotide sequence ID" value="NZ_FOAH01000017.1"/>
</dbReference>
<sequence length="242" mass="28200">MLNKLCLLWQDVNTRSWFHIGNLTLDPDGVYSFFYETDSINKGLEEALENGYRLHPTFPDVDKTYLSESLFSAFSRRLPDRKRKDYVSVLSDLGINGTSTDFDLLSLTGGAVNSDLYEFVQPIQFDDTNHQFKLDFFVRGWRYHGEKEKLSQSDQLVLEVEENNEFDQDAVYILKNNKNKIGYVPAFYSSFIKSILMEKLNYDLTFQFNEDSPSHYKVKVFIKGLANEKILSDYHEKVLLNC</sequence>
<dbReference type="STRING" id="1073423.SAMN04488700_0209"/>
<dbReference type="Pfam" id="PF08797">
    <property type="entry name" value="HIRAN"/>
    <property type="match status" value="1"/>
</dbReference>
<dbReference type="AlphaFoldDB" id="A0A1X7MRP3"/>
<dbReference type="OrthoDB" id="1650885at2"/>
<evidence type="ECO:0000259" key="3">
    <source>
        <dbReference type="Pfam" id="PF08797"/>
    </source>
</evidence>
<dbReference type="GO" id="GO:0003676">
    <property type="term" value="F:nucleic acid binding"/>
    <property type="evidence" value="ECO:0007669"/>
    <property type="project" value="InterPro"/>
</dbReference>
<dbReference type="Proteomes" id="UP000193435">
    <property type="component" value="Unassembled WGS sequence"/>
</dbReference>
<feature type="domain" description="HIRAN" evidence="3">
    <location>
        <begin position="133"/>
        <end position="203"/>
    </location>
</feature>
<evidence type="ECO:0000256" key="2">
    <source>
        <dbReference type="ARBA" id="ARBA00022801"/>
    </source>
</evidence>
<organism evidence="4 5">
    <name type="scientific">Carnobacterium iners</name>
    <dbReference type="NCBI Taxonomy" id="1073423"/>
    <lineage>
        <taxon>Bacteria</taxon>
        <taxon>Bacillati</taxon>
        <taxon>Bacillota</taxon>
        <taxon>Bacilli</taxon>
        <taxon>Lactobacillales</taxon>
        <taxon>Carnobacteriaceae</taxon>
        <taxon>Carnobacterium</taxon>
    </lineage>
</organism>
<keyword evidence="1" id="KW-0479">Metal-binding</keyword>
<evidence type="ECO:0000313" key="5">
    <source>
        <dbReference type="Proteomes" id="UP000193435"/>
    </source>
</evidence>
<dbReference type="Gene3D" id="3.30.70.2330">
    <property type="match status" value="1"/>
</dbReference>
<evidence type="ECO:0000256" key="1">
    <source>
        <dbReference type="ARBA" id="ARBA00022723"/>
    </source>
</evidence>
<protein>
    <submittedName>
        <fullName evidence="4">HIRAN domain-containing protein</fullName>
    </submittedName>
</protein>
<name>A0A1X7MRP3_9LACT</name>
<keyword evidence="2" id="KW-0378">Hydrolase</keyword>
<dbReference type="InterPro" id="IPR014905">
    <property type="entry name" value="HIRAN"/>
</dbReference>
<reference evidence="4 5" key="1">
    <citation type="submission" date="2017-04" db="EMBL/GenBank/DDBJ databases">
        <authorList>
            <person name="Afonso C.L."/>
            <person name="Miller P.J."/>
            <person name="Scott M.A."/>
            <person name="Spackman E."/>
            <person name="Goraichik I."/>
            <person name="Dimitrov K.M."/>
            <person name="Suarez D.L."/>
            <person name="Swayne D.E."/>
        </authorList>
    </citation>
    <scope>NUCLEOTIDE SEQUENCE [LARGE SCALE GENOMIC DNA]</scope>
    <source>
        <strain evidence="4 5">LMG26642</strain>
    </source>
</reference>
<dbReference type="GO" id="GO:0016818">
    <property type="term" value="F:hydrolase activity, acting on acid anhydrides, in phosphorus-containing anhydrides"/>
    <property type="evidence" value="ECO:0007669"/>
    <property type="project" value="InterPro"/>
</dbReference>